<protein>
    <recommendedName>
        <fullName evidence="8">Amino acid permease/ SLC12A domain-containing protein</fullName>
    </recommendedName>
</protein>
<evidence type="ECO:0000256" key="7">
    <source>
        <dbReference type="SAM" id="Phobius"/>
    </source>
</evidence>
<dbReference type="Pfam" id="PF00324">
    <property type="entry name" value="AA_permease"/>
    <property type="match status" value="1"/>
</dbReference>
<dbReference type="GO" id="GO:0016020">
    <property type="term" value="C:membrane"/>
    <property type="evidence" value="ECO:0007669"/>
    <property type="project" value="UniProtKB-SubCell"/>
</dbReference>
<keyword evidence="4" id="KW-0029">Amino-acid transport</keyword>
<dbReference type="PROSITE" id="PS00218">
    <property type="entry name" value="AMINO_ACID_PERMEASE_1"/>
    <property type="match status" value="1"/>
</dbReference>
<keyword evidence="6 7" id="KW-0472">Membrane</keyword>
<dbReference type="HOGENOM" id="CLU_007946_12_2_1"/>
<dbReference type="Proteomes" id="UP000027195">
    <property type="component" value="Unassembled WGS sequence"/>
</dbReference>
<evidence type="ECO:0000256" key="6">
    <source>
        <dbReference type="ARBA" id="ARBA00023136"/>
    </source>
</evidence>
<feature type="transmembrane region" description="Helical" evidence="7">
    <location>
        <begin position="403"/>
        <end position="428"/>
    </location>
</feature>
<organism evidence="9 10">
    <name type="scientific">Botryobasidium botryosum (strain FD-172 SS1)</name>
    <dbReference type="NCBI Taxonomy" id="930990"/>
    <lineage>
        <taxon>Eukaryota</taxon>
        <taxon>Fungi</taxon>
        <taxon>Dikarya</taxon>
        <taxon>Basidiomycota</taxon>
        <taxon>Agaricomycotina</taxon>
        <taxon>Agaricomycetes</taxon>
        <taxon>Cantharellales</taxon>
        <taxon>Botryobasidiaceae</taxon>
        <taxon>Botryobasidium</taxon>
    </lineage>
</organism>
<dbReference type="InterPro" id="IPR050524">
    <property type="entry name" value="APC_YAT"/>
</dbReference>
<keyword evidence="2" id="KW-0813">Transport</keyword>
<dbReference type="OrthoDB" id="3900342at2759"/>
<keyword evidence="3 7" id="KW-0812">Transmembrane</keyword>
<evidence type="ECO:0000313" key="10">
    <source>
        <dbReference type="Proteomes" id="UP000027195"/>
    </source>
</evidence>
<sequence length="561" mass="61045">MDGDDHEKEKEVYPHLQQDVDVAELPSPNTAAHLSWWKRFLGSGGEQRETHRAMQSRHLMMIAIGGTIGTGIFLSVGSSIAVAGPAGALLSYGVVGLIVYSVVIILGEMAAFIPVSGAFSTFGARFVSPALGFTLAGWLYWLGCELTAAAVILQYWTPTLRPWAWSLIIVIPIFLLQLIHVRMYGESEYWFAMIKVLMIIVFIIAGLLYDWGAVKHHPGPGLSNFHNGQALVGGISAFTQTLVFAFYSFGGVELVALAAGESAKPHISVPKAIKATFWRITVFYILTVLTIGLCINYQDPTLLRAASDSSVAASPLTVIFARAGFGAAAHVINAVLLTAVLSATNSCFYASSRMLLSLARAGQAPRIFGWVNGNGVPVMSLAASLVVSFITFLTTIWGEGVVFTWLLNLTGISSVLIWGSIGIISIRFRRAYRAQGRAIDDLPYTQPLYPLLPVAVTVLTVVIFIAEGYAAVDHHPFQPQTVVAAYIGVALYVILYLGYAIYERFGLGKKTHFVPLAEVDLDTHAVWGKGEGVRIREAEALEKREEMARLSLVRRVIRRIT</sequence>
<proteinExistence type="predicted"/>
<dbReference type="InParanoid" id="A0A067M1M2"/>
<feature type="transmembrane region" description="Helical" evidence="7">
    <location>
        <begin position="131"/>
        <end position="157"/>
    </location>
</feature>
<dbReference type="InterPro" id="IPR004841">
    <property type="entry name" value="AA-permease/SLC12A_dom"/>
</dbReference>
<evidence type="ECO:0000256" key="4">
    <source>
        <dbReference type="ARBA" id="ARBA00022970"/>
    </source>
</evidence>
<evidence type="ECO:0000313" key="9">
    <source>
        <dbReference type="EMBL" id="KDQ09449.1"/>
    </source>
</evidence>
<dbReference type="AlphaFoldDB" id="A0A067M1M2"/>
<dbReference type="PIRSF" id="PIRSF006060">
    <property type="entry name" value="AA_transporter"/>
    <property type="match status" value="1"/>
</dbReference>
<evidence type="ECO:0000256" key="2">
    <source>
        <dbReference type="ARBA" id="ARBA00022448"/>
    </source>
</evidence>
<comment type="subcellular location">
    <subcellularLocation>
        <location evidence="1">Membrane</location>
        <topology evidence="1">Multi-pass membrane protein</topology>
    </subcellularLocation>
</comment>
<feature type="transmembrane region" description="Helical" evidence="7">
    <location>
        <begin position="318"/>
        <end position="344"/>
    </location>
</feature>
<evidence type="ECO:0000256" key="3">
    <source>
        <dbReference type="ARBA" id="ARBA00022692"/>
    </source>
</evidence>
<feature type="transmembrane region" description="Helical" evidence="7">
    <location>
        <begin position="189"/>
        <end position="209"/>
    </location>
</feature>
<dbReference type="EMBL" id="KL198078">
    <property type="protein sequence ID" value="KDQ09449.1"/>
    <property type="molecule type" value="Genomic_DNA"/>
</dbReference>
<name>A0A067M1M2_BOTB1</name>
<dbReference type="PANTHER" id="PTHR43341:SF3">
    <property type="entry name" value="AMINO-ACID PERMEASE PB1C11.02-RELATED"/>
    <property type="match status" value="1"/>
</dbReference>
<feature type="transmembrane region" description="Helical" evidence="7">
    <location>
        <begin position="59"/>
        <end position="83"/>
    </location>
</feature>
<evidence type="ECO:0000259" key="8">
    <source>
        <dbReference type="Pfam" id="PF00324"/>
    </source>
</evidence>
<feature type="transmembrane region" description="Helical" evidence="7">
    <location>
        <begin position="163"/>
        <end position="182"/>
    </location>
</feature>
<feature type="domain" description="Amino acid permease/ SLC12A" evidence="8">
    <location>
        <begin position="58"/>
        <end position="507"/>
    </location>
</feature>
<keyword evidence="5 7" id="KW-1133">Transmembrane helix</keyword>
<feature type="transmembrane region" description="Helical" evidence="7">
    <location>
        <begin position="277"/>
        <end position="298"/>
    </location>
</feature>
<dbReference type="FunFam" id="1.20.1740.10:FF:000001">
    <property type="entry name" value="Amino acid permease"/>
    <property type="match status" value="1"/>
</dbReference>
<accession>A0A067M1M2</accession>
<dbReference type="InterPro" id="IPR004840">
    <property type="entry name" value="Amino_acid_permease_CS"/>
</dbReference>
<gene>
    <name evidence="9" type="ORF">BOTBODRAFT_117179</name>
</gene>
<dbReference type="GO" id="GO:0015171">
    <property type="term" value="F:amino acid transmembrane transporter activity"/>
    <property type="evidence" value="ECO:0007669"/>
    <property type="project" value="TreeGrafter"/>
</dbReference>
<dbReference type="Gene3D" id="1.20.1740.10">
    <property type="entry name" value="Amino acid/polyamine transporter I"/>
    <property type="match status" value="1"/>
</dbReference>
<feature type="transmembrane region" description="Helical" evidence="7">
    <location>
        <begin position="229"/>
        <end position="256"/>
    </location>
</feature>
<evidence type="ECO:0000256" key="5">
    <source>
        <dbReference type="ARBA" id="ARBA00022989"/>
    </source>
</evidence>
<evidence type="ECO:0000256" key="1">
    <source>
        <dbReference type="ARBA" id="ARBA00004141"/>
    </source>
</evidence>
<feature type="transmembrane region" description="Helical" evidence="7">
    <location>
        <begin position="376"/>
        <end position="397"/>
    </location>
</feature>
<dbReference type="STRING" id="930990.A0A067M1M2"/>
<keyword evidence="10" id="KW-1185">Reference proteome</keyword>
<dbReference type="PANTHER" id="PTHR43341">
    <property type="entry name" value="AMINO ACID PERMEASE"/>
    <property type="match status" value="1"/>
</dbReference>
<feature type="transmembrane region" description="Helical" evidence="7">
    <location>
        <begin position="483"/>
        <end position="502"/>
    </location>
</feature>
<feature type="transmembrane region" description="Helical" evidence="7">
    <location>
        <begin position="448"/>
        <end position="471"/>
    </location>
</feature>
<reference evidence="10" key="1">
    <citation type="journal article" date="2014" name="Proc. Natl. Acad. Sci. U.S.A.">
        <title>Extensive sampling of basidiomycete genomes demonstrates inadequacy of the white-rot/brown-rot paradigm for wood decay fungi.</title>
        <authorList>
            <person name="Riley R."/>
            <person name="Salamov A.A."/>
            <person name="Brown D.W."/>
            <person name="Nagy L.G."/>
            <person name="Floudas D."/>
            <person name="Held B.W."/>
            <person name="Levasseur A."/>
            <person name="Lombard V."/>
            <person name="Morin E."/>
            <person name="Otillar R."/>
            <person name="Lindquist E.A."/>
            <person name="Sun H."/>
            <person name="LaButti K.M."/>
            <person name="Schmutz J."/>
            <person name="Jabbour D."/>
            <person name="Luo H."/>
            <person name="Baker S.E."/>
            <person name="Pisabarro A.G."/>
            <person name="Walton J.D."/>
            <person name="Blanchette R.A."/>
            <person name="Henrissat B."/>
            <person name="Martin F."/>
            <person name="Cullen D."/>
            <person name="Hibbett D.S."/>
            <person name="Grigoriev I.V."/>
        </authorList>
    </citation>
    <scope>NUCLEOTIDE SEQUENCE [LARGE SCALE GENOMIC DNA]</scope>
    <source>
        <strain evidence="10">FD-172 SS1</strain>
    </source>
</reference>
<feature type="transmembrane region" description="Helical" evidence="7">
    <location>
        <begin position="89"/>
        <end position="119"/>
    </location>
</feature>